<dbReference type="RefSeq" id="WP_174941525.1">
    <property type="nucleotide sequence ID" value="NZ_CABVPY010000019.1"/>
</dbReference>
<organism evidence="2 3">
    <name type="scientific">Burkholderia lata (strain ATCC 17760 / DSM 23089 / LMG 22485 / NCIMB 9086 / R18194 / 383)</name>
    <dbReference type="NCBI Taxonomy" id="482957"/>
    <lineage>
        <taxon>Bacteria</taxon>
        <taxon>Pseudomonadati</taxon>
        <taxon>Pseudomonadota</taxon>
        <taxon>Betaproteobacteria</taxon>
        <taxon>Burkholderiales</taxon>
        <taxon>Burkholderiaceae</taxon>
        <taxon>Burkholderia</taxon>
        <taxon>Burkholderia cepacia complex</taxon>
    </lineage>
</organism>
<feature type="coiled-coil region" evidence="1">
    <location>
        <begin position="241"/>
        <end position="303"/>
    </location>
</feature>
<name>A0A6P2LPT8_BURL3</name>
<protein>
    <recommendedName>
        <fullName evidence="4">Sulfotransferase family protein</fullName>
    </recommendedName>
</protein>
<reference evidence="2 3" key="1">
    <citation type="submission" date="2019-09" db="EMBL/GenBank/DDBJ databases">
        <authorList>
            <person name="Depoorter E."/>
        </authorList>
    </citation>
    <scope>NUCLEOTIDE SEQUENCE [LARGE SCALE GENOMIC DNA]</scope>
    <source>
        <strain evidence="2">LMG 6863</strain>
    </source>
</reference>
<dbReference type="Pfam" id="PF03567">
    <property type="entry name" value="Sulfotransfer_2"/>
    <property type="match status" value="1"/>
</dbReference>
<dbReference type="InterPro" id="IPR027417">
    <property type="entry name" value="P-loop_NTPase"/>
</dbReference>
<keyword evidence="1" id="KW-0175">Coiled coil</keyword>
<sequence length="355" mass="40713">MVYSDSLKFVFLHNPKSAGSSIRKALEPYDDSNGRYWHCTYSRQHARLVDQAHICASELAEHGLLDKVSNYFTFGFVRDPYTRFLSAWDEHRFQHRLSDQTDINEWIRTHLTPANIRYDWRYIHFCPQHFFFYSGGKSVADFIGRFEHIDDSWFAIQKLLGRSIPLGTVNIKGGTEVRSLDSLSADSIRLINELYDRDFSLFGYPKYVDNASTVVGHEPASYAQEVRSGLLPERIAIKSMLEQNGAELAERERALETLRNQLEESQTTLARVRTELDASNARLAEMHSQVECTEAQLEATRADAAAHAQSLQTAQLTAAQNATAFAETKSELDRVMRSNSMRYTSWLRKISHVFR</sequence>
<dbReference type="GO" id="GO:0016020">
    <property type="term" value="C:membrane"/>
    <property type="evidence" value="ECO:0007669"/>
    <property type="project" value="InterPro"/>
</dbReference>
<accession>A0A6P2LPT8</accession>
<dbReference type="GO" id="GO:0008146">
    <property type="term" value="F:sulfotransferase activity"/>
    <property type="evidence" value="ECO:0007669"/>
    <property type="project" value="InterPro"/>
</dbReference>
<dbReference type="InterPro" id="IPR005331">
    <property type="entry name" value="Sulfotransferase"/>
</dbReference>
<dbReference type="EMBL" id="CABVPY010000019">
    <property type="protein sequence ID" value="VWB73836.1"/>
    <property type="molecule type" value="Genomic_DNA"/>
</dbReference>
<dbReference type="Gene3D" id="3.40.50.300">
    <property type="entry name" value="P-loop containing nucleotide triphosphate hydrolases"/>
    <property type="match status" value="1"/>
</dbReference>
<proteinExistence type="predicted"/>
<evidence type="ECO:0008006" key="4">
    <source>
        <dbReference type="Google" id="ProtNLM"/>
    </source>
</evidence>
<gene>
    <name evidence="2" type="ORF">BLA6863_03483</name>
</gene>
<evidence type="ECO:0000313" key="3">
    <source>
        <dbReference type="Proteomes" id="UP000494170"/>
    </source>
</evidence>
<dbReference type="AlphaFoldDB" id="A0A6P2LPT8"/>
<evidence type="ECO:0000256" key="1">
    <source>
        <dbReference type="SAM" id="Coils"/>
    </source>
</evidence>
<evidence type="ECO:0000313" key="2">
    <source>
        <dbReference type="EMBL" id="VWB73836.1"/>
    </source>
</evidence>
<dbReference type="Proteomes" id="UP000494170">
    <property type="component" value="Unassembled WGS sequence"/>
</dbReference>